<dbReference type="GO" id="GO:0008270">
    <property type="term" value="F:zinc ion binding"/>
    <property type="evidence" value="ECO:0007669"/>
    <property type="project" value="UniProtKB-UniRule"/>
</dbReference>
<evidence type="ECO:0000259" key="5">
    <source>
        <dbReference type="PROSITE" id="PS51864"/>
    </source>
</evidence>
<dbReference type="PRINTS" id="PR00480">
    <property type="entry name" value="ASTACIN"/>
</dbReference>
<keyword evidence="2 3" id="KW-0378">Hydrolase</keyword>
<dbReference type="Pfam" id="PF01400">
    <property type="entry name" value="Astacin"/>
    <property type="match status" value="1"/>
</dbReference>
<feature type="domain" description="Peptidase M12A" evidence="5">
    <location>
        <begin position="178"/>
        <end position="383"/>
    </location>
</feature>
<name>A0A0D6LWI4_9BILA</name>
<feature type="compositionally biased region" description="Polar residues" evidence="4">
    <location>
        <begin position="494"/>
        <end position="508"/>
    </location>
</feature>
<feature type="compositionally biased region" description="Gly residues" evidence="4">
    <location>
        <begin position="661"/>
        <end position="671"/>
    </location>
</feature>
<evidence type="ECO:0000256" key="3">
    <source>
        <dbReference type="RuleBase" id="RU361183"/>
    </source>
</evidence>
<keyword evidence="2 3" id="KW-0479">Metal-binding</keyword>
<feature type="disulfide bond" evidence="2">
    <location>
        <begin position="227"/>
        <end position="382"/>
    </location>
</feature>
<evidence type="ECO:0000313" key="6">
    <source>
        <dbReference type="EMBL" id="EPB75553.1"/>
    </source>
</evidence>
<keyword evidence="2 3" id="KW-0645">Protease</keyword>
<feature type="binding site" evidence="2">
    <location>
        <position position="282"/>
    </location>
    <ligand>
        <name>Zn(2+)</name>
        <dbReference type="ChEBI" id="CHEBI:29105"/>
        <note>catalytic</note>
    </ligand>
</feature>
<dbReference type="CDD" id="cd04280">
    <property type="entry name" value="ZnMc_astacin_like"/>
    <property type="match status" value="1"/>
</dbReference>
<feature type="active site" evidence="2">
    <location>
        <position position="279"/>
    </location>
</feature>
<protein>
    <recommendedName>
        <fullName evidence="3">Metalloendopeptidase</fullName>
        <ecNumber evidence="3">3.4.24.-</ecNumber>
    </recommendedName>
</protein>
<dbReference type="EMBL" id="KE124896">
    <property type="protein sequence ID" value="EPB75553.1"/>
    <property type="molecule type" value="Genomic_DNA"/>
</dbReference>
<feature type="region of interest" description="Disordered" evidence="4">
    <location>
        <begin position="489"/>
        <end position="508"/>
    </location>
</feature>
<dbReference type="AlphaFoldDB" id="A0A0D6LWI4"/>
<proteinExistence type="predicted"/>
<reference evidence="6 7" key="1">
    <citation type="submission" date="2013-05" db="EMBL/GenBank/DDBJ databases">
        <title>Draft genome of the parasitic nematode Anyclostoma ceylanicum.</title>
        <authorList>
            <person name="Mitreva M."/>
        </authorList>
    </citation>
    <scope>NUCLEOTIDE SEQUENCE [LARGE SCALE GENOMIC DNA]</scope>
</reference>
<dbReference type="PROSITE" id="PS51864">
    <property type="entry name" value="ASTACIN"/>
    <property type="match status" value="1"/>
</dbReference>
<dbReference type="PANTHER" id="PTHR10127">
    <property type="entry name" value="DISCOIDIN, CUB, EGF, LAMININ , AND ZINC METALLOPROTEASE DOMAIN CONTAINING"/>
    <property type="match status" value="1"/>
</dbReference>
<evidence type="ECO:0000256" key="4">
    <source>
        <dbReference type="SAM" id="MobiDB-lite"/>
    </source>
</evidence>
<evidence type="ECO:0000256" key="2">
    <source>
        <dbReference type="PROSITE-ProRule" id="PRU01211"/>
    </source>
</evidence>
<feature type="binding site" evidence="2">
    <location>
        <position position="278"/>
    </location>
    <ligand>
        <name>Zn(2+)</name>
        <dbReference type="ChEBI" id="CHEBI:29105"/>
        <note>catalytic</note>
    </ligand>
</feature>
<comment type="cofactor">
    <cofactor evidence="2 3">
        <name>Zn(2+)</name>
        <dbReference type="ChEBI" id="CHEBI:29105"/>
    </cofactor>
    <text evidence="2 3">Binds 1 zinc ion per subunit.</text>
</comment>
<evidence type="ECO:0000256" key="1">
    <source>
        <dbReference type="ARBA" id="ARBA00023157"/>
    </source>
</evidence>
<dbReference type="InterPro" id="IPR024079">
    <property type="entry name" value="MetalloPept_cat_dom_sf"/>
</dbReference>
<evidence type="ECO:0000313" key="7">
    <source>
        <dbReference type="Proteomes" id="UP000054495"/>
    </source>
</evidence>
<feature type="region of interest" description="Disordered" evidence="4">
    <location>
        <begin position="657"/>
        <end position="706"/>
    </location>
</feature>
<dbReference type="InterPro" id="IPR034035">
    <property type="entry name" value="Astacin-like_dom"/>
</dbReference>
<comment type="caution">
    <text evidence="2">Lacks conserved residue(s) required for the propagation of feature annotation.</text>
</comment>
<gene>
    <name evidence="6" type="ORF">ANCCEY_05330</name>
</gene>
<keyword evidence="7" id="KW-1185">Reference proteome</keyword>
<accession>A0A0D6LWI4</accession>
<dbReference type="Gene3D" id="3.40.390.10">
    <property type="entry name" value="Collagenase (Catalytic Domain)"/>
    <property type="match status" value="1"/>
</dbReference>
<keyword evidence="2 3" id="KW-0482">Metalloprotease</keyword>
<dbReference type="Proteomes" id="UP000054495">
    <property type="component" value="Unassembled WGS sequence"/>
</dbReference>
<sequence length="706" mass="79815">MLSKGRNVPVTFFAHDSALEVVLFFRWGKCPSILNTLQDLKSRILVVLTPDAEDATYLNATEMAEVYKQSDNDNGLDMQVLQLPFDQELNARHAHYANKGGRTGSRSQQPYNVMLGAEQSERNFKKLNREFSQVEAYGFGGRTPVYMSMLFDGDIIISEDRLRDIVEDAENEQSDPWRRLKRWAYHDLFYPETIWQTGIPYEFDSDLPATAVDSLKRAMEFWQNNTCVTFRPRQNEEQYAFYTGSMNMCSSSVGRDTTQPQQPVYIGPGCYRFGVTSHEIGHVIGLFHHHQRYDRDAYVKYYPENVDRSDSENFATVSAKFLDTYDLPYDVGSVMHYAPTEFAINPFFPALMALNENLQGSMGQMEGPSFLDVQIVNRHYKCYEACNNTDVKPKCLNGGYANPLDCSVCKFVSQYCLNSQCWNRSLDSRCPTGFGGDVCQLIASSYPMKCGGLIPTSSKLTRLKIRMSVGLTRRQCVYHIRLDSRSQYEVREQNGGQDVPQQQEGSITSGSIGLWRGAVNSDRKNENLTDDQRKSTAETGQAPVQFVPGPLHLSNQFSDGKSPPNRRVMLGIETIKGKCQEGCYTSAMEVKMNGDFRPVGYRLHRMLHPNQWVNIVFSTVVLTPDAEDNMSLNATELKEVYKQSDDDYGMDMQLLQLPEGSGMGTPGGGNPDDGFGENRDHHDEDTAEELSYGSNGESYEDFSIYT</sequence>
<feature type="binding site" evidence="2">
    <location>
        <position position="288"/>
    </location>
    <ligand>
        <name>Zn(2+)</name>
        <dbReference type="ChEBI" id="CHEBI:29105"/>
        <note>catalytic</note>
    </ligand>
</feature>
<dbReference type="GO" id="GO:0004222">
    <property type="term" value="F:metalloendopeptidase activity"/>
    <property type="evidence" value="ECO:0007669"/>
    <property type="project" value="UniProtKB-UniRule"/>
</dbReference>
<dbReference type="InterPro" id="IPR006026">
    <property type="entry name" value="Peptidase_Metallo"/>
</dbReference>
<organism evidence="6 7">
    <name type="scientific">Ancylostoma ceylanicum</name>
    <dbReference type="NCBI Taxonomy" id="53326"/>
    <lineage>
        <taxon>Eukaryota</taxon>
        <taxon>Metazoa</taxon>
        <taxon>Ecdysozoa</taxon>
        <taxon>Nematoda</taxon>
        <taxon>Chromadorea</taxon>
        <taxon>Rhabditida</taxon>
        <taxon>Rhabditina</taxon>
        <taxon>Rhabditomorpha</taxon>
        <taxon>Strongyloidea</taxon>
        <taxon>Ancylostomatidae</taxon>
        <taxon>Ancylostomatinae</taxon>
        <taxon>Ancylostoma</taxon>
    </lineage>
</organism>
<keyword evidence="1 2" id="KW-1015">Disulfide bond</keyword>
<dbReference type="InterPro" id="IPR001506">
    <property type="entry name" value="Peptidase_M12A"/>
</dbReference>
<dbReference type="EC" id="3.4.24.-" evidence="3"/>
<feature type="region of interest" description="Disordered" evidence="4">
    <location>
        <begin position="520"/>
        <end position="549"/>
    </location>
</feature>
<dbReference type="SUPFAM" id="SSF55486">
    <property type="entry name" value="Metalloproteases ('zincins'), catalytic domain"/>
    <property type="match status" value="1"/>
</dbReference>
<dbReference type="PANTHER" id="PTHR10127:SF891">
    <property type="entry name" value="ZINC METALLOPROTEINASE NAS-29"/>
    <property type="match status" value="1"/>
</dbReference>
<dbReference type="GO" id="GO:0006508">
    <property type="term" value="P:proteolysis"/>
    <property type="evidence" value="ECO:0007669"/>
    <property type="project" value="UniProtKB-KW"/>
</dbReference>
<dbReference type="SMART" id="SM00235">
    <property type="entry name" value="ZnMc"/>
    <property type="match status" value="1"/>
</dbReference>
<feature type="compositionally biased region" description="Basic and acidic residues" evidence="4">
    <location>
        <begin position="521"/>
        <end position="536"/>
    </location>
</feature>
<keyword evidence="2 3" id="KW-0862">Zinc</keyword>